<protein>
    <recommendedName>
        <fullName evidence="7">MYND-type domain-containing protein</fullName>
    </recommendedName>
</protein>
<evidence type="ECO:0000313" key="9">
    <source>
        <dbReference type="Proteomes" id="UP001176961"/>
    </source>
</evidence>
<dbReference type="EMBL" id="CATQJL010000223">
    <property type="protein sequence ID" value="CAJ0598758.1"/>
    <property type="molecule type" value="Genomic_DNA"/>
</dbReference>
<feature type="compositionally biased region" description="Polar residues" evidence="5">
    <location>
        <begin position="616"/>
        <end position="631"/>
    </location>
</feature>
<comment type="caution">
    <text evidence="8">The sequence shown here is derived from an EMBL/GenBank/DDBJ whole genome shotgun (WGS) entry which is preliminary data.</text>
</comment>
<feature type="domain" description="MYND-type" evidence="7">
    <location>
        <begin position="876"/>
        <end position="913"/>
    </location>
</feature>
<feature type="compositionally biased region" description="Acidic residues" evidence="5">
    <location>
        <begin position="955"/>
        <end position="972"/>
    </location>
</feature>
<keyword evidence="6" id="KW-0812">Transmembrane</keyword>
<feature type="region of interest" description="Disordered" evidence="5">
    <location>
        <begin position="954"/>
        <end position="974"/>
    </location>
</feature>
<proteinExistence type="predicted"/>
<keyword evidence="3" id="KW-0862">Zinc</keyword>
<keyword evidence="6" id="KW-0472">Membrane</keyword>
<feature type="transmembrane region" description="Helical" evidence="6">
    <location>
        <begin position="709"/>
        <end position="731"/>
    </location>
</feature>
<dbReference type="InterPro" id="IPR045667">
    <property type="entry name" value="ORC3_N"/>
</dbReference>
<dbReference type="AlphaFoldDB" id="A0AA36M5E1"/>
<evidence type="ECO:0000256" key="4">
    <source>
        <dbReference type="PROSITE-ProRule" id="PRU00134"/>
    </source>
</evidence>
<dbReference type="Gene3D" id="6.10.140.2220">
    <property type="match status" value="1"/>
</dbReference>
<reference evidence="8" key="1">
    <citation type="submission" date="2023-07" db="EMBL/GenBank/DDBJ databases">
        <authorList>
            <consortium name="CYATHOMIX"/>
        </authorList>
    </citation>
    <scope>NUCLEOTIDE SEQUENCE</scope>
    <source>
        <strain evidence="8">N/A</strain>
    </source>
</reference>
<sequence>MADNRCIMLSSLLSNMLEGLNQVERRDFKSLNWTVHMSSFSYSDGGGVLSLRNIGILGGTQDSRRSAKVHRAKDLSILDAFDAEIDSNVNSVFNGVLEEITNFFLSSATLRENIFGLRRVSRKLKTAVVQCSAAEVGRLVHGVLSGLGREIGEHVVVKSGQTNINDVISRFEDCGGKKKQLLVIEQGESFSSQFFNGLFSSLADLTCEIIILLCISTKQIMFTSRVSRRTMSLLCIRRFLFCLSHETFNKMLADILLNPSYTDMRLHPLLLRFIRSSFCRDDFSVSSIKTCIRFALLHHLWTKSSFDSSEDESEDFISSTDKYLGVLRFLHDNIRLREQRKEYFSQLLKLHEDVQLNGFGAVASLPNYRDWMQSITSMCDDEIKQMLNYEGISSLNLKLQTCSEDRLERNEVELDKTSKTLNEKTTVLQLKNKMKEIIAARQRNPQLIARQKLIGDIENNFRSILQPTTSFPHARSFLIGNDTADFISPDTVSKVESSLAGTAGKNALTVAVRTLTSQGRWKTVSLAEWGKSFASEMMQQGLAKDIRSMDATFFACVGQLEYMGIIRASSSAKSPSVAIAYHLLNMSDEHDVIRGDSSSSISTSESFEKVAVPGASESSSRDSPAVSGNNSDAEHSETAPSVTVSEGEKRANNKSCAVVTPKRQKSHKMIGLADGTLYYVSLIAIMFAGGDSSMDDLIPNLRDERVQGAVKSLLVYSLVILLVPLGSMFILKQYFFEDLPVCLGFALPLELDNLYRLRSIFLPLGKIGGKPSWLNPKFLPTSAELQCSICQKPMCFLIQVYATSENDPPHSFHRTLFIFICRNPHCSKPNNASNIAVFRCCLPRRNPYYSYDGPMDPDLDGDVPDPRLPEDAPQLCEICGCYASKKCGKCGESWYCCRDHQALDWISRHKQSCGVAAEATTSLTNPLNKFVFKEYGIEMDQEYVPATLLESLNEASDDDDDDDDSTAEDESEEIKKKRMAEFENFMAKNKLQNDQFKSDELEAAVCEQQNDSSFERFNRLLSLESEQILRYQRSGTPLLATDRAPAPQGIPPCERCGAPRTFELQLMPHLLSLIEVDQIGQSIDWASVYVYTCSNSCEITNGGYAKEYVFKQDFV</sequence>
<dbReference type="PANTHER" id="PTHR12298:SF4">
    <property type="entry name" value="PROGRAMMED CELL DEATH PROTEIN 2"/>
    <property type="match status" value="1"/>
</dbReference>
<evidence type="ECO:0000313" key="8">
    <source>
        <dbReference type="EMBL" id="CAJ0598758.1"/>
    </source>
</evidence>
<keyword evidence="6" id="KW-1133">Transmembrane helix</keyword>
<accession>A0AA36M5E1</accession>
<evidence type="ECO:0000259" key="7">
    <source>
        <dbReference type="PROSITE" id="PS50865"/>
    </source>
</evidence>
<name>A0AA36M5E1_CYLNA</name>
<dbReference type="PROSITE" id="PS01360">
    <property type="entry name" value="ZF_MYND_1"/>
    <property type="match status" value="1"/>
</dbReference>
<dbReference type="Pfam" id="PF01753">
    <property type="entry name" value="zf-MYND"/>
    <property type="match status" value="1"/>
</dbReference>
<evidence type="ECO:0000256" key="2">
    <source>
        <dbReference type="ARBA" id="ARBA00022771"/>
    </source>
</evidence>
<dbReference type="GO" id="GO:0005634">
    <property type="term" value="C:nucleus"/>
    <property type="evidence" value="ECO:0007669"/>
    <property type="project" value="TreeGrafter"/>
</dbReference>
<evidence type="ECO:0000256" key="1">
    <source>
        <dbReference type="ARBA" id="ARBA00022723"/>
    </source>
</evidence>
<organism evidence="8 9">
    <name type="scientific">Cylicocyclus nassatus</name>
    <name type="common">Nematode worm</name>
    <dbReference type="NCBI Taxonomy" id="53992"/>
    <lineage>
        <taxon>Eukaryota</taxon>
        <taxon>Metazoa</taxon>
        <taxon>Ecdysozoa</taxon>
        <taxon>Nematoda</taxon>
        <taxon>Chromadorea</taxon>
        <taxon>Rhabditida</taxon>
        <taxon>Rhabditina</taxon>
        <taxon>Rhabditomorpha</taxon>
        <taxon>Strongyloidea</taxon>
        <taxon>Strongylidae</taxon>
        <taxon>Cylicocyclus</taxon>
    </lineage>
</organism>
<dbReference type="GO" id="GO:0008270">
    <property type="term" value="F:zinc ion binding"/>
    <property type="evidence" value="ECO:0007669"/>
    <property type="project" value="UniProtKB-KW"/>
</dbReference>
<feature type="region of interest" description="Disordered" evidence="5">
    <location>
        <begin position="594"/>
        <end position="658"/>
    </location>
</feature>
<keyword evidence="1" id="KW-0479">Metal-binding</keyword>
<evidence type="ECO:0000256" key="5">
    <source>
        <dbReference type="SAM" id="MobiDB-lite"/>
    </source>
</evidence>
<dbReference type="SUPFAM" id="SSF144232">
    <property type="entry name" value="HIT/MYND zinc finger-like"/>
    <property type="match status" value="1"/>
</dbReference>
<dbReference type="Pfam" id="PF07034">
    <property type="entry name" value="ORC3_N"/>
    <property type="match status" value="1"/>
</dbReference>
<dbReference type="Pfam" id="PF04194">
    <property type="entry name" value="PDCD2_C"/>
    <property type="match status" value="1"/>
</dbReference>
<evidence type="ECO:0000256" key="3">
    <source>
        <dbReference type="ARBA" id="ARBA00022833"/>
    </source>
</evidence>
<dbReference type="InterPro" id="IPR002893">
    <property type="entry name" value="Znf_MYND"/>
</dbReference>
<evidence type="ECO:0000256" key="6">
    <source>
        <dbReference type="SAM" id="Phobius"/>
    </source>
</evidence>
<dbReference type="Proteomes" id="UP001176961">
    <property type="component" value="Unassembled WGS sequence"/>
</dbReference>
<dbReference type="InterPro" id="IPR007320">
    <property type="entry name" value="PDCD2_C"/>
</dbReference>
<dbReference type="GO" id="GO:0005737">
    <property type="term" value="C:cytoplasm"/>
    <property type="evidence" value="ECO:0007669"/>
    <property type="project" value="InterPro"/>
</dbReference>
<dbReference type="PROSITE" id="PS50865">
    <property type="entry name" value="ZF_MYND_2"/>
    <property type="match status" value="1"/>
</dbReference>
<gene>
    <name evidence="8" type="ORF">CYNAS_LOCUS10741</name>
</gene>
<keyword evidence="2 4" id="KW-0863">Zinc-finger</keyword>
<feature type="transmembrane region" description="Helical" evidence="6">
    <location>
        <begin position="670"/>
        <end position="689"/>
    </location>
</feature>
<dbReference type="PANTHER" id="PTHR12298">
    <property type="entry name" value="PCDC2 PROGRAMMED CELL DEATH PROTEIN 2 -RELATED"/>
    <property type="match status" value="1"/>
</dbReference>
<keyword evidence="9" id="KW-1185">Reference proteome</keyword>